<keyword evidence="1" id="KW-0812">Transmembrane</keyword>
<protein>
    <submittedName>
        <fullName evidence="2">Uncharacterized protein</fullName>
    </submittedName>
</protein>
<name>A0A9P0YWW0_CUSEU</name>
<dbReference type="Proteomes" id="UP001152484">
    <property type="component" value="Unassembled WGS sequence"/>
</dbReference>
<proteinExistence type="predicted"/>
<accession>A0A9P0YWW0</accession>
<keyword evidence="1" id="KW-1133">Transmembrane helix</keyword>
<dbReference type="EMBL" id="CAMAPE010000011">
    <property type="protein sequence ID" value="CAH9079894.1"/>
    <property type="molecule type" value="Genomic_DNA"/>
</dbReference>
<feature type="transmembrane region" description="Helical" evidence="1">
    <location>
        <begin position="58"/>
        <end position="76"/>
    </location>
</feature>
<comment type="caution">
    <text evidence="2">The sequence shown here is derived from an EMBL/GenBank/DDBJ whole genome shotgun (WGS) entry which is preliminary data.</text>
</comment>
<evidence type="ECO:0000256" key="1">
    <source>
        <dbReference type="SAM" id="Phobius"/>
    </source>
</evidence>
<evidence type="ECO:0000313" key="3">
    <source>
        <dbReference type="Proteomes" id="UP001152484"/>
    </source>
</evidence>
<keyword evidence="1" id="KW-0472">Membrane</keyword>
<keyword evidence="3" id="KW-1185">Reference proteome</keyword>
<dbReference type="AlphaFoldDB" id="A0A9P0YWW0"/>
<reference evidence="2" key="1">
    <citation type="submission" date="2022-07" db="EMBL/GenBank/DDBJ databases">
        <authorList>
            <person name="Macas J."/>
            <person name="Novak P."/>
            <person name="Neumann P."/>
        </authorList>
    </citation>
    <scope>NUCLEOTIDE SEQUENCE</scope>
</reference>
<organism evidence="2 3">
    <name type="scientific">Cuscuta europaea</name>
    <name type="common">European dodder</name>
    <dbReference type="NCBI Taxonomy" id="41803"/>
    <lineage>
        <taxon>Eukaryota</taxon>
        <taxon>Viridiplantae</taxon>
        <taxon>Streptophyta</taxon>
        <taxon>Embryophyta</taxon>
        <taxon>Tracheophyta</taxon>
        <taxon>Spermatophyta</taxon>
        <taxon>Magnoliopsida</taxon>
        <taxon>eudicotyledons</taxon>
        <taxon>Gunneridae</taxon>
        <taxon>Pentapetalae</taxon>
        <taxon>asterids</taxon>
        <taxon>lamiids</taxon>
        <taxon>Solanales</taxon>
        <taxon>Convolvulaceae</taxon>
        <taxon>Cuscuteae</taxon>
        <taxon>Cuscuta</taxon>
        <taxon>Cuscuta subgen. Cuscuta</taxon>
    </lineage>
</organism>
<evidence type="ECO:0000313" key="2">
    <source>
        <dbReference type="EMBL" id="CAH9079894.1"/>
    </source>
</evidence>
<feature type="transmembrane region" description="Helical" evidence="1">
    <location>
        <begin position="31"/>
        <end position="52"/>
    </location>
</feature>
<gene>
    <name evidence="2" type="ORF">CEURO_LOCUS7300</name>
</gene>
<sequence>MYTTCIHEHVQLLHRYNCYVLAQKLHKLSPFAVKAINLTIAFPKCYLVISYTHSLQNVIWFFSHTLYLSHALYFFLLNSLLSKVISDLFNTSPIMHFVIVITGDKLISMGKREHVLLITSIRVLLSGLGT</sequence>